<dbReference type="Proteomes" id="UP000827872">
    <property type="component" value="Linkage Group LG17"/>
</dbReference>
<organism evidence="1 2">
    <name type="scientific">Sphaerodactylus townsendi</name>
    <dbReference type="NCBI Taxonomy" id="933632"/>
    <lineage>
        <taxon>Eukaryota</taxon>
        <taxon>Metazoa</taxon>
        <taxon>Chordata</taxon>
        <taxon>Craniata</taxon>
        <taxon>Vertebrata</taxon>
        <taxon>Euteleostomi</taxon>
        <taxon>Lepidosauria</taxon>
        <taxon>Squamata</taxon>
        <taxon>Bifurcata</taxon>
        <taxon>Gekkota</taxon>
        <taxon>Sphaerodactylidae</taxon>
        <taxon>Sphaerodactylus</taxon>
    </lineage>
</organism>
<gene>
    <name evidence="1" type="primary">DENND4A_1</name>
    <name evidence="1" type="ORF">K3G42_002344</name>
</gene>
<accession>A0ACB8E4W2</accession>
<name>A0ACB8E4W2_9SAUR</name>
<proteinExistence type="predicted"/>
<keyword evidence="2" id="KW-1185">Reference proteome</keyword>
<reference evidence="1" key="1">
    <citation type="submission" date="2021-08" db="EMBL/GenBank/DDBJ databases">
        <title>The first chromosome-level gecko genome reveals the dynamic sex chromosomes of Neotropical dwarf geckos (Sphaerodactylidae: Sphaerodactylus).</title>
        <authorList>
            <person name="Pinto B.J."/>
            <person name="Keating S.E."/>
            <person name="Gamble T."/>
        </authorList>
    </citation>
    <scope>NUCLEOTIDE SEQUENCE</scope>
    <source>
        <strain evidence="1">TG3544</strain>
    </source>
</reference>
<sequence>MASTKEGLSLGEHSDLLYRLSKEVVKHQKGTSQKNGGAKEEKKESDSSSLSEVESGKGSGDCLPALNYQHSNNIKRASRIVRVNSTIGKAVDIAGDVDTESAAGLLFSTCFEDTNKTRVSKAEHLRNRPLSPAKTDNRRTVWRNRNRHLSGDVLLELMKNRINQETSPGEVVRKLGTDAKIFSKVFEKRIRPKTLNIRPSSSGPSKKGGVDKESSDEDVPFEDSFTDKIESPVIFDLEDLDDELVLTKTVKLPNRRPRSIRRAISFPVKPAEKTDVETGFDPLSLLAAETKPQPEGVEDADEKNVSTPSTRRDLAEEIEMYMNNMSSPLTSRSPSIDLQKAYDDKNAHKISPTLTKSGRRSSLPPNSPRPVSLPKSKSYQVKKEERVRNRLWSSPTFSPNSLARGQSEDAASTAALASPTSFNLDTLLTPTFDVLRNSMFSAGKGVAEKASRWYSKFATYAGSSKDQNSDRASVSSLGALDSESTSLTDEDGCNDSESASSPQENVSSVLKGIGLSRASLESSASHNGSSNRFLHGSLSKFLLPDKSDLWSSCSTSSTSVFQNYAMEVLISSCSRCRTCDCLVHDEEIMAGWTADDSNLNTTCPFCGNLFLPFLNIEIRDLRGPGRYFLKSSPSSENMQLLTQTAKSCLSDPSSGCTTCLISAQDDLHSSSSRRPVAPCAKSIQIPSGRRQGAARSEHITHPLSRSISVYGPLEAEAKGGCKHSHVVPTGSLPTTLQGTADSLELEWRLPSPEPITVPYLSPLVVWKELESLLENEGDHAVTVADFVDHHPIVFWNLVWYFRRLDLPSNLPGLILSSEHCNKNSKIPRSCIAEDSKYVLIQVLWDNMKLHKDPGQPLYILWNAQTQNYPVVRLLQNDNSLFNQELLRSMVKSIKVNDVYGPMSQILDRQKRCPQMKRQRSLYREILFLSLVALGRENIDIEAFDREYKMAYDRLTANQIKDTHNCDRPPSMGVMECRKIFGEPYL</sequence>
<evidence type="ECO:0000313" key="1">
    <source>
        <dbReference type="EMBL" id="KAH7987239.1"/>
    </source>
</evidence>
<dbReference type="EMBL" id="CM037630">
    <property type="protein sequence ID" value="KAH7987239.1"/>
    <property type="molecule type" value="Genomic_DNA"/>
</dbReference>
<protein>
    <submittedName>
        <fullName evidence="1">C-myc promoter-binding protein</fullName>
    </submittedName>
</protein>
<evidence type="ECO:0000313" key="2">
    <source>
        <dbReference type="Proteomes" id="UP000827872"/>
    </source>
</evidence>
<comment type="caution">
    <text evidence="1">The sequence shown here is derived from an EMBL/GenBank/DDBJ whole genome shotgun (WGS) entry which is preliminary data.</text>
</comment>